<name>A0ABR7NQ02_9FIRM</name>
<comment type="caution">
    <text evidence="10">The sequence shown here is derived from an EMBL/GenBank/DDBJ whole genome shotgun (WGS) entry which is preliminary data.</text>
</comment>
<feature type="transmembrane region" description="Helical" evidence="8">
    <location>
        <begin position="178"/>
        <end position="199"/>
    </location>
</feature>
<comment type="subcellular location">
    <subcellularLocation>
        <location evidence="1">Cell membrane</location>
        <topology evidence="1">Multi-pass membrane protein</topology>
    </subcellularLocation>
</comment>
<proteinExistence type="inferred from homology"/>
<dbReference type="InterPro" id="IPR003856">
    <property type="entry name" value="LPS_length_determ_N"/>
</dbReference>
<dbReference type="PANTHER" id="PTHR32309">
    <property type="entry name" value="TYROSINE-PROTEIN KINASE"/>
    <property type="match status" value="1"/>
</dbReference>
<feature type="transmembrane region" description="Helical" evidence="8">
    <location>
        <begin position="23"/>
        <end position="45"/>
    </location>
</feature>
<dbReference type="PANTHER" id="PTHR32309:SF13">
    <property type="entry name" value="FERRIC ENTEROBACTIN TRANSPORT PROTEIN FEPE"/>
    <property type="match status" value="1"/>
</dbReference>
<evidence type="ECO:0000256" key="5">
    <source>
        <dbReference type="ARBA" id="ARBA00022989"/>
    </source>
</evidence>
<dbReference type="EMBL" id="JACRTJ010000006">
    <property type="protein sequence ID" value="MBC8598154.1"/>
    <property type="molecule type" value="Genomic_DNA"/>
</dbReference>
<dbReference type="Proteomes" id="UP000647491">
    <property type="component" value="Unassembled WGS sequence"/>
</dbReference>
<dbReference type="Pfam" id="PF02706">
    <property type="entry name" value="Wzz"/>
    <property type="match status" value="1"/>
</dbReference>
<accession>A0ABR7NQ02</accession>
<evidence type="ECO:0000313" key="11">
    <source>
        <dbReference type="Proteomes" id="UP000647491"/>
    </source>
</evidence>
<keyword evidence="4 8" id="KW-0812">Transmembrane</keyword>
<feature type="domain" description="Polysaccharide chain length determinant N-terminal" evidence="9">
    <location>
        <begin position="9"/>
        <end position="96"/>
    </location>
</feature>
<evidence type="ECO:0000259" key="9">
    <source>
        <dbReference type="Pfam" id="PF02706"/>
    </source>
</evidence>
<evidence type="ECO:0000256" key="1">
    <source>
        <dbReference type="ARBA" id="ARBA00004651"/>
    </source>
</evidence>
<evidence type="ECO:0000256" key="8">
    <source>
        <dbReference type="SAM" id="Phobius"/>
    </source>
</evidence>
<evidence type="ECO:0000313" key="10">
    <source>
        <dbReference type="EMBL" id="MBC8598154.1"/>
    </source>
</evidence>
<reference evidence="10 11" key="1">
    <citation type="submission" date="2020-08" db="EMBL/GenBank/DDBJ databases">
        <title>Genome public.</title>
        <authorList>
            <person name="Liu C."/>
            <person name="Sun Q."/>
        </authorList>
    </citation>
    <scope>NUCLEOTIDE SEQUENCE [LARGE SCALE GENOMIC DNA]</scope>
    <source>
        <strain evidence="10 11">BX10</strain>
    </source>
</reference>
<comment type="similarity">
    <text evidence="2">Belongs to the CpsC/CapA family.</text>
</comment>
<evidence type="ECO:0000256" key="6">
    <source>
        <dbReference type="ARBA" id="ARBA00023136"/>
    </source>
</evidence>
<evidence type="ECO:0000256" key="4">
    <source>
        <dbReference type="ARBA" id="ARBA00022692"/>
    </source>
</evidence>
<protein>
    <submittedName>
        <fullName evidence="10">Polysaccharide export protein</fullName>
    </submittedName>
</protein>
<dbReference type="RefSeq" id="WP_158357489.1">
    <property type="nucleotide sequence ID" value="NZ_JACRTJ010000006.1"/>
</dbReference>
<sequence length="266" mass="29424">MNSRNNEMEIDLLELFRVWKKKLWLIILVTFLGGTVGFAFSKIALTPMYTSTSMMYAVSKETTLTSLADLQIGSQLTQDYKVIITSRPVLEEVIGDLDLNISYEILKSKISINNPADTRILAITATDPDPQMAKAIVDRTASVSSGYIGDIMEMIPPKIIEEGQVPTQKSSPSNTRNAALGALLGLVLTCGITAMQMILNDTIQTEEDVERYLDLTVLASVPRRNEDGKGAEAERKSKKKKARTAPRENQESQKPEGRSRRKGGKE</sequence>
<gene>
    <name evidence="10" type="ORF">H8708_02760</name>
</gene>
<keyword evidence="5 8" id="KW-1133">Transmembrane helix</keyword>
<keyword evidence="3" id="KW-1003">Cell membrane</keyword>
<dbReference type="InterPro" id="IPR050445">
    <property type="entry name" value="Bact_polysacc_biosynth/exp"/>
</dbReference>
<feature type="region of interest" description="Disordered" evidence="7">
    <location>
        <begin position="221"/>
        <end position="266"/>
    </location>
</feature>
<feature type="compositionally biased region" description="Basic and acidic residues" evidence="7">
    <location>
        <begin position="245"/>
        <end position="258"/>
    </location>
</feature>
<keyword evidence="6 8" id="KW-0472">Membrane</keyword>
<evidence type="ECO:0000256" key="3">
    <source>
        <dbReference type="ARBA" id="ARBA00022475"/>
    </source>
</evidence>
<keyword evidence="11" id="KW-1185">Reference proteome</keyword>
<feature type="compositionally biased region" description="Basic and acidic residues" evidence="7">
    <location>
        <begin position="223"/>
        <end position="235"/>
    </location>
</feature>
<evidence type="ECO:0000256" key="7">
    <source>
        <dbReference type="SAM" id="MobiDB-lite"/>
    </source>
</evidence>
<organism evidence="10 11">
    <name type="scientific">Enterocloster hominis</name>
    <name type="common">ex Liu et al. 2021</name>
    <dbReference type="NCBI Taxonomy" id="2763663"/>
    <lineage>
        <taxon>Bacteria</taxon>
        <taxon>Bacillati</taxon>
        <taxon>Bacillota</taxon>
        <taxon>Clostridia</taxon>
        <taxon>Lachnospirales</taxon>
        <taxon>Lachnospiraceae</taxon>
        <taxon>Enterocloster</taxon>
    </lineage>
</organism>
<evidence type="ECO:0000256" key="2">
    <source>
        <dbReference type="ARBA" id="ARBA00006683"/>
    </source>
</evidence>